<dbReference type="AlphaFoldDB" id="A0A8H7S3D3"/>
<feature type="domain" description="CREG-like beta-barrel" evidence="1">
    <location>
        <begin position="4"/>
        <end position="145"/>
    </location>
</feature>
<dbReference type="InterPro" id="IPR012349">
    <property type="entry name" value="Split_barrel_FMN-bd"/>
</dbReference>
<evidence type="ECO:0000259" key="1">
    <source>
        <dbReference type="Pfam" id="PF13883"/>
    </source>
</evidence>
<dbReference type="Pfam" id="PF13883">
    <property type="entry name" value="CREG_beta-barrel"/>
    <property type="match status" value="1"/>
</dbReference>
<sequence>MYYIEGYPFGIMEYYSSDCTDHLQQPGDLLLYMSDLQMSVRNMHHDLDHVAFTIRALKVYDNPKMGNGSSLVESPRLTLFGNIESLPKHKKQSAMTCFGEKHPEAKYWWGFNDFKFYVLHVKACYYVGGYGGMNYIGWIPMNEYRQVTSSTTLEFHIQL</sequence>
<dbReference type="OrthoDB" id="2138282at2759"/>
<dbReference type="Proteomes" id="UP000646827">
    <property type="component" value="Unassembled WGS sequence"/>
</dbReference>
<evidence type="ECO:0000313" key="3">
    <source>
        <dbReference type="Proteomes" id="UP000646827"/>
    </source>
</evidence>
<dbReference type="InterPro" id="IPR055343">
    <property type="entry name" value="CREG_beta-barrel"/>
</dbReference>
<dbReference type="SUPFAM" id="SSF50475">
    <property type="entry name" value="FMN-binding split barrel"/>
    <property type="match status" value="1"/>
</dbReference>
<dbReference type="PANTHER" id="PTHR37273:SF1">
    <property type="entry name" value="ADL397C-AP"/>
    <property type="match status" value="1"/>
</dbReference>
<accession>A0A8H7S3D3</accession>
<gene>
    <name evidence="2" type="ORF">INT45_009271</name>
</gene>
<comment type="caution">
    <text evidence="2">The sequence shown here is derived from an EMBL/GenBank/DDBJ whole genome shotgun (WGS) entry which is preliminary data.</text>
</comment>
<evidence type="ECO:0000313" key="2">
    <source>
        <dbReference type="EMBL" id="KAG2221022.1"/>
    </source>
</evidence>
<reference evidence="2 3" key="1">
    <citation type="submission" date="2020-12" db="EMBL/GenBank/DDBJ databases">
        <title>Metabolic potential, ecology and presence of endohyphal bacteria is reflected in genomic diversity of Mucoromycotina.</title>
        <authorList>
            <person name="Muszewska A."/>
            <person name="Okrasinska A."/>
            <person name="Steczkiewicz K."/>
            <person name="Drgas O."/>
            <person name="Orlowska M."/>
            <person name="Perlinska-Lenart U."/>
            <person name="Aleksandrzak-Piekarczyk T."/>
            <person name="Szatraj K."/>
            <person name="Zielenkiewicz U."/>
            <person name="Pilsyk S."/>
            <person name="Malc E."/>
            <person name="Mieczkowski P."/>
            <person name="Kruszewska J.S."/>
            <person name="Biernat P."/>
            <person name="Pawlowska J."/>
        </authorList>
    </citation>
    <scope>NUCLEOTIDE SEQUENCE [LARGE SCALE GENOMIC DNA]</scope>
    <source>
        <strain evidence="2 3">CBS 142.35</strain>
    </source>
</reference>
<dbReference type="PANTHER" id="PTHR37273">
    <property type="entry name" value="CHROMOSOME 8, WHOLE GENOME SHOTGUN SEQUENCE"/>
    <property type="match status" value="1"/>
</dbReference>
<keyword evidence="3" id="KW-1185">Reference proteome</keyword>
<dbReference type="EMBL" id="JAEPRB010000121">
    <property type="protein sequence ID" value="KAG2221022.1"/>
    <property type="molecule type" value="Genomic_DNA"/>
</dbReference>
<protein>
    <recommendedName>
        <fullName evidence="1">CREG-like beta-barrel domain-containing protein</fullName>
    </recommendedName>
</protein>
<name>A0A8H7S3D3_9FUNG</name>
<organism evidence="2 3">
    <name type="scientific">Circinella minor</name>
    <dbReference type="NCBI Taxonomy" id="1195481"/>
    <lineage>
        <taxon>Eukaryota</taxon>
        <taxon>Fungi</taxon>
        <taxon>Fungi incertae sedis</taxon>
        <taxon>Mucoromycota</taxon>
        <taxon>Mucoromycotina</taxon>
        <taxon>Mucoromycetes</taxon>
        <taxon>Mucorales</taxon>
        <taxon>Lichtheimiaceae</taxon>
        <taxon>Circinella</taxon>
    </lineage>
</organism>
<proteinExistence type="predicted"/>
<dbReference type="Gene3D" id="2.30.110.10">
    <property type="entry name" value="Electron Transport, Fmn-binding Protein, Chain A"/>
    <property type="match status" value="1"/>
</dbReference>